<evidence type="ECO:0000256" key="4">
    <source>
        <dbReference type="ARBA" id="ARBA00022643"/>
    </source>
</evidence>
<dbReference type="AlphaFoldDB" id="A0A6H0XQP6"/>
<evidence type="ECO:0000256" key="3">
    <source>
        <dbReference type="ARBA" id="ARBA00022630"/>
    </source>
</evidence>
<protein>
    <recommendedName>
        <fullName evidence="6">Nitroreductase domain-containing protein</fullName>
    </recommendedName>
</protein>
<dbReference type="CDD" id="cd02136">
    <property type="entry name" value="PnbA_NfnB-like"/>
    <property type="match status" value="1"/>
</dbReference>
<dbReference type="PANTHER" id="PTHR43673:SF2">
    <property type="entry name" value="NITROREDUCTASE"/>
    <property type="match status" value="1"/>
</dbReference>
<evidence type="ECO:0000313" key="7">
    <source>
        <dbReference type="EMBL" id="QIW96789.1"/>
    </source>
</evidence>
<dbReference type="Gene3D" id="3.40.109.10">
    <property type="entry name" value="NADH Oxidase"/>
    <property type="match status" value="1"/>
</dbReference>
<proteinExistence type="inferred from homology"/>
<evidence type="ECO:0000256" key="1">
    <source>
        <dbReference type="ARBA" id="ARBA00001917"/>
    </source>
</evidence>
<gene>
    <name evidence="7" type="ORF">AMS68_002307</name>
</gene>
<dbReference type="Proteomes" id="UP000503462">
    <property type="component" value="Chromosome 2"/>
</dbReference>
<dbReference type="SUPFAM" id="SSF55469">
    <property type="entry name" value="FMN-dependent nitroreductase-like"/>
    <property type="match status" value="1"/>
</dbReference>
<dbReference type="Pfam" id="PF00881">
    <property type="entry name" value="Nitroreductase"/>
    <property type="match status" value="1"/>
</dbReference>
<comment type="cofactor">
    <cofactor evidence="1">
        <name>FMN</name>
        <dbReference type="ChEBI" id="CHEBI:58210"/>
    </cofactor>
</comment>
<dbReference type="PANTHER" id="PTHR43673">
    <property type="entry name" value="NAD(P)H NITROREDUCTASE YDGI-RELATED"/>
    <property type="match status" value="1"/>
</dbReference>
<keyword evidence="5" id="KW-0560">Oxidoreductase</keyword>
<organism evidence="7 8">
    <name type="scientific">Peltaster fructicola</name>
    <dbReference type="NCBI Taxonomy" id="286661"/>
    <lineage>
        <taxon>Eukaryota</taxon>
        <taxon>Fungi</taxon>
        <taxon>Dikarya</taxon>
        <taxon>Ascomycota</taxon>
        <taxon>Pezizomycotina</taxon>
        <taxon>Dothideomycetes</taxon>
        <taxon>Dothideomycetes incertae sedis</taxon>
        <taxon>Peltaster</taxon>
    </lineage>
</organism>
<dbReference type="InterPro" id="IPR000415">
    <property type="entry name" value="Nitroreductase-like"/>
</dbReference>
<dbReference type="OrthoDB" id="41362at2759"/>
<name>A0A6H0XQP6_9PEZI</name>
<dbReference type="GO" id="GO:0016491">
    <property type="term" value="F:oxidoreductase activity"/>
    <property type="evidence" value="ECO:0007669"/>
    <property type="project" value="UniProtKB-KW"/>
</dbReference>
<sequence>MANSNVRIESLEECIRARHSIRQYTNKAVPQELLLDSLALAQLAPSNSNIQNWRVHFASGAARDRIVEDMLVTAKLKGPNVPALPEHFKHFRSEFGHELYGARGYNIPRHDKEGLSNARLRNYEFFGAPVIGVISMHQDLAMVDAMSVGMFVQTLMLALTERGLGTCLQVSVAGYPEVLKRGFKLEHDQMILCGICIGWPAVDAAVNNMHIGREDIAKEITFLTE</sequence>
<evidence type="ECO:0000259" key="6">
    <source>
        <dbReference type="Pfam" id="PF00881"/>
    </source>
</evidence>
<keyword evidence="3" id="KW-0285">Flavoprotein</keyword>
<evidence type="ECO:0000256" key="2">
    <source>
        <dbReference type="ARBA" id="ARBA00007118"/>
    </source>
</evidence>
<accession>A0A6H0XQP6</accession>
<reference evidence="7 8" key="1">
    <citation type="journal article" date="2016" name="Sci. Rep.">
        <title>Peltaster fructicola genome reveals evolution from an invasive phytopathogen to an ectophytic parasite.</title>
        <authorList>
            <person name="Xu C."/>
            <person name="Chen H."/>
            <person name="Gleason M.L."/>
            <person name="Xu J.R."/>
            <person name="Liu H."/>
            <person name="Zhang R."/>
            <person name="Sun G."/>
        </authorList>
    </citation>
    <scope>NUCLEOTIDE SEQUENCE [LARGE SCALE GENOMIC DNA]</scope>
    <source>
        <strain evidence="7 8">LNHT1506</strain>
    </source>
</reference>
<dbReference type="InterPro" id="IPR029479">
    <property type="entry name" value="Nitroreductase"/>
</dbReference>
<evidence type="ECO:0000313" key="8">
    <source>
        <dbReference type="Proteomes" id="UP000503462"/>
    </source>
</evidence>
<keyword evidence="8" id="KW-1185">Reference proteome</keyword>
<feature type="domain" description="Nitroreductase" evidence="6">
    <location>
        <begin position="15"/>
        <end position="199"/>
    </location>
</feature>
<evidence type="ECO:0000256" key="5">
    <source>
        <dbReference type="ARBA" id="ARBA00023002"/>
    </source>
</evidence>
<keyword evidence="4" id="KW-0288">FMN</keyword>
<dbReference type="EMBL" id="CP051140">
    <property type="protein sequence ID" value="QIW96789.1"/>
    <property type="molecule type" value="Genomic_DNA"/>
</dbReference>
<comment type="similarity">
    <text evidence="2">Belongs to the nitroreductase family.</text>
</comment>